<comment type="caution">
    <text evidence="1">The sequence shown here is derived from an EMBL/GenBank/DDBJ whole genome shotgun (WGS) entry which is preliminary data.</text>
</comment>
<evidence type="ECO:0000313" key="2">
    <source>
        <dbReference type="Proteomes" id="UP000011687"/>
    </source>
</evidence>
<dbReference type="Pfam" id="PF21811">
    <property type="entry name" value="RdfA"/>
    <property type="match status" value="1"/>
</dbReference>
<dbReference type="InterPro" id="IPR048925">
    <property type="entry name" value="RdfA"/>
</dbReference>
<proteinExistence type="predicted"/>
<dbReference type="EMBL" id="AOLS01000034">
    <property type="protein sequence ID" value="EMA21617.1"/>
    <property type="molecule type" value="Genomic_DNA"/>
</dbReference>
<name>M0KJT4_9EURY</name>
<dbReference type="Proteomes" id="UP000011687">
    <property type="component" value="Unassembled WGS sequence"/>
</dbReference>
<sequence>MGSAQSKVAQLIETYELASMGAELERAWLGNTGERQSLRDLADRFHQALLMAAIRDAGMDVIDGEPANFYRLLTDDNVSAGKRIEARNRLDRAGIDVDTLEDQFVTYQAIRYYLTEVRGVSYDSESETEQVEQERGTIDRLRSRVETIVRDTVDRLNTADKLTVGEYRVFVNIDIRCQDCGMRYSISDLLDRGGCDCESSLNKSGL</sequence>
<dbReference type="AlphaFoldDB" id="M0KJT4"/>
<dbReference type="PATRIC" id="fig|662475.6.peg.1242"/>
<evidence type="ECO:0000313" key="1">
    <source>
        <dbReference type="EMBL" id="EMA21617.1"/>
    </source>
</evidence>
<keyword evidence="2" id="KW-1185">Reference proteome</keyword>
<organism evidence="1 2">
    <name type="scientific">Haloarcula marismortui ATCC 33799</name>
    <dbReference type="NCBI Taxonomy" id="662475"/>
    <lineage>
        <taxon>Archaea</taxon>
        <taxon>Methanobacteriati</taxon>
        <taxon>Methanobacteriota</taxon>
        <taxon>Stenosarchaea group</taxon>
        <taxon>Halobacteria</taxon>
        <taxon>Halobacteriales</taxon>
        <taxon>Haloarculaceae</taxon>
        <taxon>Haloarcula</taxon>
    </lineage>
</organism>
<gene>
    <name evidence="1" type="ORF">C435_06428</name>
</gene>
<accession>M0KJT4</accession>
<dbReference type="RefSeq" id="WP_007188547.1">
    <property type="nucleotide sequence ID" value="NZ_AOLS01000034.1"/>
</dbReference>
<protein>
    <submittedName>
        <fullName evidence="1">Uncharacterized protein</fullName>
    </submittedName>
</protein>
<reference evidence="1 2" key="1">
    <citation type="journal article" date="2014" name="PLoS Genet.">
        <title>Phylogenetically driven sequencing of extremely halophilic archaea reveals strategies for static and dynamic osmo-response.</title>
        <authorList>
            <person name="Becker E.A."/>
            <person name="Seitzer P.M."/>
            <person name="Tritt A."/>
            <person name="Larsen D."/>
            <person name="Krusor M."/>
            <person name="Yao A.I."/>
            <person name="Wu D."/>
            <person name="Madern D."/>
            <person name="Eisen J.A."/>
            <person name="Darling A.E."/>
            <person name="Facciotti M.T."/>
        </authorList>
    </citation>
    <scope>NUCLEOTIDE SEQUENCE [LARGE SCALE GENOMIC DNA]</scope>
    <source>
        <strain evidence="1 2">ATCC 33799</strain>
    </source>
</reference>